<organism evidence="4 5">
    <name type="scientific">Aspergillus calidoustus</name>
    <dbReference type="NCBI Taxonomy" id="454130"/>
    <lineage>
        <taxon>Eukaryota</taxon>
        <taxon>Fungi</taxon>
        <taxon>Dikarya</taxon>
        <taxon>Ascomycota</taxon>
        <taxon>Pezizomycotina</taxon>
        <taxon>Eurotiomycetes</taxon>
        <taxon>Eurotiomycetidae</taxon>
        <taxon>Eurotiales</taxon>
        <taxon>Aspergillaceae</taxon>
        <taxon>Aspergillus</taxon>
        <taxon>Aspergillus subgen. Nidulantes</taxon>
    </lineage>
</organism>
<dbReference type="Pfam" id="PF24883">
    <property type="entry name" value="NPHP3_N"/>
    <property type="match status" value="1"/>
</dbReference>
<keyword evidence="2" id="KW-0175">Coiled coil</keyword>
<dbReference type="AlphaFoldDB" id="A0A0U5GRS2"/>
<dbReference type="EMBL" id="CDMC01000006">
    <property type="protein sequence ID" value="CEN61412.1"/>
    <property type="molecule type" value="Genomic_DNA"/>
</dbReference>
<evidence type="ECO:0000259" key="3">
    <source>
        <dbReference type="Pfam" id="PF24883"/>
    </source>
</evidence>
<gene>
    <name evidence="4" type="ORF">ASPCAL08066</name>
</gene>
<evidence type="ECO:0000313" key="4">
    <source>
        <dbReference type="EMBL" id="CEN61412.1"/>
    </source>
</evidence>
<keyword evidence="1" id="KW-0677">Repeat</keyword>
<evidence type="ECO:0000256" key="1">
    <source>
        <dbReference type="ARBA" id="ARBA00022737"/>
    </source>
</evidence>
<name>A0A0U5GRS2_ASPCI</name>
<dbReference type="PANTHER" id="PTHR40619">
    <property type="entry name" value="FUNGAL STAND N-TERMINAL GOODBYE DOMAIN-CONTAINING PROTEIN"/>
    <property type="match status" value="1"/>
</dbReference>
<dbReference type="OrthoDB" id="5419927at2759"/>
<dbReference type="InterPro" id="IPR056884">
    <property type="entry name" value="NPHP3-like_N"/>
</dbReference>
<sequence>MSTLKDTDQRLALGRQEASDGFKDLRLGNSAISTQVEDLRQELRQEIQQIAREQEAVGAQQANFLNKVQASFEDQMKDARVSVVKSRRPRKASIDPGTIQEQLMYEPRLYERGLTSCQRIIRDPPLAEEHRAATIFQHQRLMAWLTNPVPDLVVVNGNAENNAAMSYVCAQLILSLASTDDSIIPVYFFCGEHINWRKDPNAHPVSLMHGLIGQLLSQWPPSKISSVKGLSDKIQSDEPLVLCSVFSSLISPLPDTAIVVCFIDAISYFEDNERRKNACAIARSLNKVVKLDEGPLLKVLWTSPSTCRHIIHYVDKAETINIAAVCPPQAGHRQIAI</sequence>
<accession>A0A0U5GRS2</accession>
<feature type="coiled-coil region" evidence="2">
    <location>
        <begin position="29"/>
        <end position="60"/>
    </location>
</feature>
<dbReference type="STRING" id="454130.A0A0U5GRS2"/>
<dbReference type="PANTHER" id="PTHR40619:SF3">
    <property type="entry name" value="FUNGAL STAND N-TERMINAL GOODBYE DOMAIN-CONTAINING PROTEIN"/>
    <property type="match status" value="1"/>
</dbReference>
<dbReference type="OMA" id="TIGATHI"/>
<keyword evidence="5" id="KW-1185">Reference proteome</keyword>
<dbReference type="Proteomes" id="UP000054771">
    <property type="component" value="Unassembled WGS sequence"/>
</dbReference>
<feature type="domain" description="Nephrocystin 3-like N-terminal" evidence="3">
    <location>
        <begin position="134"/>
        <end position="303"/>
    </location>
</feature>
<evidence type="ECO:0000313" key="5">
    <source>
        <dbReference type="Proteomes" id="UP000054771"/>
    </source>
</evidence>
<protein>
    <recommendedName>
        <fullName evidence="3">Nephrocystin 3-like N-terminal domain-containing protein</fullName>
    </recommendedName>
</protein>
<proteinExistence type="predicted"/>
<reference evidence="5" key="1">
    <citation type="journal article" date="2016" name="Genome Announc.">
        <title>Draft genome sequences of fungus Aspergillus calidoustus.</title>
        <authorList>
            <person name="Horn F."/>
            <person name="Linde J."/>
            <person name="Mattern D.J."/>
            <person name="Walther G."/>
            <person name="Guthke R."/>
            <person name="Scherlach K."/>
            <person name="Martin K."/>
            <person name="Brakhage A.A."/>
            <person name="Petzke L."/>
            <person name="Valiante V."/>
        </authorList>
    </citation>
    <scope>NUCLEOTIDE SEQUENCE [LARGE SCALE GENOMIC DNA]</scope>
    <source>
        <strain evidence="5">SF006504</strain>
    </source>
</reference>
<evidence type="ECO:0000256" key="2">
    <source>
        <dbReference type="SAM" id="Coils"/>
    </source>
</evidence>